<evidence type="ECO:0000313" key="2">
    <source>
        <dbReference type="Proteomes" id="UP000494106"/>
    </source>
</evidence>
<accession>A0A8S0YMY2</accession>
<evidence type="ECO:0000313" key="1">
    <source>
        <dbReference type="EMBL" id="CAB3219689.1"/>
    </source>
</evidence>
<dbReference type="Proteomes" id="UP000494106">
    <property type="component" value="Unassembled WGS sequence"/>
</dbReference>
<organism evidence="1 2">
    <name type="scientific">Arctia plantaginis</name>
    <name type="common">Wood tiger moth</name>
    <name type="synonym">Phalaena plantaginis</name>
    <dbReference type="NCBI Taxonomy" id="874455"/>
    <lineage>
        <taxon>Eukaryota</taxon>
        <taxon>Metazoa</taxon>
        <taxon>Ecdysozoa</taxon>
        <taxon>Arthropoda</taxon>
        <taxon>Hexapoda</taxon>
        <taxon>Insecta</taxon>
        <taxon>Pterygota</taxon>
        <taxon>Neoptera</taxon>
        <taxon>Endopterygota</taxon>
        <taxon>Lepidoptera</taxon>
        <taxon>Glossata</taxon>
        <taxon>Ditrysia</taxon>
        <taxon>Noctuoidea</taxon>
        <taxon>Erebidae</taxon>
        <taxon>Arctiinae</taxon>
        <taxon>Arctia</taxon>
    </lineage>
</organism>
<dbReference type="EMBL" id="CADEBC010000002">
    <property type="protein sequence ID" value="CAB3219689.1"/>
    <property type="molecule type" value="Genomic_DNA"/>
</dbReference>
<sequence length="167" mass="19230">MCWKRVSKSQKILLALLLYLTLYLVVSYALTPAVKISFLSEEFRLGDKYVIMFLEAPRTPVFLDTEGADVFSSRQCGKCFITNNIGFLPKSEYDAILVYGEQTLLSQTEAFMDPEKRYIIETKPRCLWRKFKGCAHQPKVTSYSTRETFDLCGLCQRLQAKRALLTL</sequence>
<protein>
    <submittedName>
        <fullName evidence="1">Uncharacterized protein</fullName>
    </submittedName>
</protein>
<proteinExistence type="predicted"/>
<gene>
    <name evidence="1" type="ORF">APLA_LOCUS5</name>
</gene>
<comment type="caution">
    <text evidence="1">The sequence shown here is derived from an EMBL/GenBank/DDBJ whole genome shotgun (WGS) entry which is preliminary data.</text>
</comment>
<dbReference type="OrthoDB" id="7178436at2759"/>
<reference evidence="1 2" key="1">
    <citation type="submission" date="2020-04" db="EMBL/GenBank/DDBJ databases">
        <authorList>
            <person name="Wallbank WR R."/>
            <person name="Pardo Diaz C."/>
            <person name="Kozak K."/>
            <person name="Martin S."/>
            <person name="Jiggins C."/>
            <person name="Moest M."/>
            <person name="Warren A I."/>
            <person name="Byers J.R.P. K."/>
            <person name="Montejo-Kovacevich G."/>
            <person name="Yen C E."/>
        </authorList>
    </citation>
    <scope>NUCLEOTIDE SEQUENCE [LARGE SCALE GENOMIC DNA]</scope>
</reference>
<dbReference type="AlphaFoldDB" id="A0A8S0YMY2"/>
<name>A0A8S0YMY2_ARCPL</name>
<keyword evidence="2" id="KW-1185">Reference proteome</keyword>